<dbReference type="Proteomes" id="UP000321863">
    <property type="component" value="Unassembled WGS sequence"/>
</dbReference>
<feature type="domain" description="Glycosyl hydrolase family 13 catalytic" evidence="4">
    <location>
        <begin position="395"/>
        <end position="773"/>
    </location>
</feature>
<keyword evidence="3" id="KW-0812">Transmembrane</keyword>
<name>A0A511YKP7_9FLAO</name>
<dbReference type="SUPFAM" id="SSF51445">
    <property type="entry name" value="(Trans)glycosidases"/>
    <property type="match status" value="1"/>
</dbReference>
<dbReference type="InterPro" id="IPR014756">
    <property type="entry name" value="Ig_E-set"/>
</dbReference>
<dbReference type="SUPFAM" id="SSF81296">
    <property type="entry name" value="E set domains"/>
    <property type="match status" value="1"/>
</dbReference>
<dbReference type="Pfam" id="PF00128">
    <property type="entry name" value="Alpha-amylase"/>
    <property type="match status" value="1"/>
</dbReference>
<dbReference type="InterPro" id="IPR026444">
    <property type="entry name" value="Secre_tail"/>
</dbReference>
<protein>
    <recommendedName>
        <fullName evidence="4">Glycosyl hydrolase family 13 catalytic domain-containing protein</fullName>
    </recommendedName>
</protein>
<dbReference type="Pfam" id="PF02922">
    <property type="entry name" value="CBM_48"/>
    <property type="match status" value="1"/>
</dbReference>
<evidence type="ECO:0000256" key="3">
    <source>
        <dbReference type="SAM" id="Phobius"/>
    </source>
</evidence>
<dbReference type="InterPro" id="IPR013783">
    <property type="entry name" value="Ig-like_fold"/>
</dbReference>
<keyword evidence="6" id="KW-1185">Reference proteome</keyword>
<dbReference type="InterPro" id="IPR004193">
    <property type="entry name" value="Glyco_hydro_13_N"/>
</dbReference>
<comment type="similarity">
    <text evidence="1">Belongs to the glycosyl hydrolase 13 family.</text>
</comment>
<reference evidence="5 6" key="1">
    <citation type="submission" date="2019-07" db="EMBL/GenBank/DDBJ databases">
        <title>Whole genome shotgun sequence of Chryseobacterium hagamense NBRC 105253.</title>
        <authorList>
            <person name="Hosoyama A."/>
            <person name="Uohara A."/>
            <person name="Ohji S."/>
            <person name="Ichikawa N."/>
        </authorList>
    </citation>
    <scope>NUCLEOTIDE SEQUENCE [LARGE SCALE GENOMIC DNA]</scope>
    <source>
        <strain evidence="5 6">NBRC 105253</strain>
    </source>
</reference>
<dbReference type="Gene3D" id="2.60.40.10">
    <property type="entry name" value="Immunoglobulins"/>
    <property type="match status" value="1"/>
</dbReference>
<dbReference type="GO" id="GO:0004553">
    <property type="term" value="F:hydrolase activity, hydrolyzing O-glycosyl compounds"/>
    <property type="evidence" value="ECO:0007669"/>
    <property type="project" value="InterPro"/>
</dbReference>
<gene>
    <name evidence="5" type="ORF">CHA01nite_14940</name>
</gene>
<evidence type="ECO:0000259" key="4">
    <source>
        <dbReference type="SMART" id="SM00642"/>
    </source>
</evidence>
<dbReference type="InterPro" id="IPR017853">
    <property type="entry name" value="GH"/>
</dbReference>
<keyword evidence="3" id="KW-1133">Transmembrane helix</keyword>
<dbReference type="PANTHER" id="PTHR43002">
    <property type="entry name" value="GLYCOGEN DEBRANCHING ENZYME"/>
    <property type="match status" value="1"/>
</dbReference>
<comment type="caution">
    <text evidence="5">The sequence shown here is derived from an EMBL/GenBank/DDBJ whole genome shotgun (WGS) entry which is preliminary data.</text>
</comment>
<accession>A0A511YKP7</accession>
<dbReference type="SMART" id="SM00642">
    <property type="entry name" value="Aamy"/>
    <property type="match status" value="1"/>
</dbReference>
<organism evidence="5 6">
    <name type="scientific">Chryseobacterium hagamense</name>
    <dbReference type="NCBI Taxonomy" id="395935"/>
    <lineage>
        <taxon>Bacteria</taxon>
        <taxon>Pseudomonadati</taxon>
        <taxon>Bacteroidota</taxon>
        <taxon>Flavobacteriia</taxon>
        <taxon>Flavobacteriales</taxon>
        <taxon>Weeksellaceae</taxon>
        <taxon>Chryseobacterium group</taxon>
        <taxon>Chryseobacterium</taxon>
    </lineage>
</organism>
<proteinExistence type="inferred from homology"/>
<keyword evidence="2" id="KW-0732">Signal</keyword>
<evidence type="ECO:0000313" key="5">
    <source>
        <dbReference type="EMBL" id="GEN75754.1"/>
    </source>
</evidence>
<keyword evidence="3" id="KW-0472">Membrane</keyword>
<dbReference type="EMBL" id="BJYJ01000005">
    <property type="protein sequence ID" value="GEN75754.1"/>
    <property type="molecule type" value="Genomic_DNA"/>
</dbReference>
<dbReference type="NCBIfam" id="TIGR04183">
    <property type="entry name" value="Por_Secre_tail"/>
    <property type="match status" value="1"/>
</dbReference>
<dbReference type="CDD" id="cd11350">
    <property type="entry name" value="AmyAc_4"/>
    <property type="match status" value="1"/>
</dbReference>
<evidence type="ECO:0000313" key="6">
    <source>
        <dbReference type="Proteomes" id="UP000321863"/>
    </source>
</evidence>
<dbReference type="GO" id="GO:0005975">
    <property type="term" value="P:carbohydrate metabolic process"/>
    <property type="evidence" value="ECO:0007669"/>
    <property type="project" value="InterPro"/>
</dbReference>
<dbReference type="Gene3D" id="3.20.20.80">
    <property type="entry name" value="Glycosidases"/>
    <property type="match status" value="1"/>
</dbReference>
<dbReference type="AlphaFoldDB" id="A0A511YKP7"/>
<evidence type="ECO:0000256" key="1">
    <source>
        <dbReference type="ARBA" id="ARBA00008061"/>
    </source>
</evidence>
<sequence length="962" mass="108626">MKNKLSLFNCTKKIRNDMRKFYSGLLLLMVAFTFGQISYTIAPNPFNETNAVTLTVPGNQIDEAAWGVSNNAIYIWSWSLDTNYQNSQDCPTNGSWNSSNELNRLNYNAATDTYSLSFTPTAFYGRTGIGRLGFLLKDKTGAHQTSDNYVNVGVLNLTLTNPAANSLTAVNTGNSINITATTNVNATFQLKANGTVVNSTSTPATSYAYSYTVTQDANMELIATDANSTVKNSTFTLQVPRNVVSQAIPGWIRQGINYSPTDNTKVGLALYAPFKNFVHVIGSFNNWTVNDAYLMKRDTANPDLYWIELSGLTPQQLYTFQYRTNDLRKVADPYSPQILSSYDDQYIAASTYPNLPAFPAGQGFEVSMFKTGQTPYNWQITNFQRPAKENLVVYELLLRDFTQEKNWQSLINKIVYLKGLNINAIELMPIMEFEGNLSWGYNTSFHYALDKAYGTPEKFKEFVDLCHQNGIAVILDVAFNHATGRSPLARLWNIDPDGDGYGDIAANNPYFNQVPKHSYNVFNDFNHTSASTKYYVERCLQQWLTEYRIDGFRWDLTKGFTQSCSENDESCTNAYQQDRVDILKYYADRQWALDPNSYMIFEHLGTDAEEQQWANYRVAEGKGVMLWNNQNGSYNQNTMGYKDNSNYDRMNHALHGFTNMSAVGYGESHDEERLMFKNLAYGAINGSYDVKNLNTALERMKTFGATFFTIPGPKMIWQFGELGYEFSINRCQDGTINNGCRTDQKPVAFTLNYDTNTNRKAVYDTWAKIINFRNQYPVFRSKTYSIESNNLANDPNGLITRIYVYDNLLTLGMKNVVVLANYSTAVQNVVPYFPYAGQWQNLMDNSVTNITSTTAPISLQPGEFRIFGNYAGSLSTSDVNAENKLSLQIADNPVKNGMAQLIYHKVKNGEIQIYDLSGRRMDVFRLSGENGIYELKANYPAGTYLVHLKSDTGVAVQKMIVK</sequence>
<evidence type="ECO:0000256" key="2">
    <source>
        <dbReference type="ARBA" id="ARBA00022729"/>
    </source>
</evidence>
<feature type="transmembrane region" description="Helical" evidence="3">
    <location>
        <begin position="21"/>
        <end position="42"/>
    </location>
</feature>
<dbReference type="InterPro" id="IPR006047">
    <property type="entry name" value="GH13_cat_dom"/>
</dbReference>